<organism evidence="2 3">
    <name type="scientific">Streptomyces evansiae</name>
    <dbReference type="NCBI Taxonomy" id="3075535"/>
    <lineage>
        <taxon>Bacteria</taxon>
        <taxon>Bacillati</taxon>
        <taxon>Actinomycetota</taxon>
        <taxon>Actinomycetes</taxon>
        <taxon>Kitasatosporales</taxon>
        <taxon>Streptomycetaceae</taxon>
        <taxon>Streptomyces</taxon>
    </lineage>
</organism>
<dbReference type="PROSITE" id="PS50943">
    <property type="entry name" value="HTH_CROC1"/>
    <property type="match status" value="1"/>
</dbReference>
<feature type="domain" description="HTH cro/C1-type" evidence="1">
    <location>
        <begin position="22"/>
        <end position="65"/>
    </location>
</feature>
<dbReference type="CDD" id="cd00093">
    <property type="entry name" value="HTH_XRE"/>
    <property type="match status" value="1"/>
</dbReference>
<dbReference type="Proteomes" id="UP001183610">
    <property type="component" value="Unassembled WGS sequence"/>
</dbReference>
<gene>
    <name evidence="2" type="ORF">RM698_18675</name>
</gene>
<proteinExistence type="predicted"/>
<dbReference type="Pfam" id="PF13560">
    <property type="entry name" value="HTH_31"/>
    <property type="match status" value="1"/>
</dbReference>
<dbReference type="Pfam" id="PF19054">
    <property type="entry name" value="DUF5753"/>
    <property type="match status" value="1"/>
</dbReference>
<dbReference type="SUPFAM" id="SSF47413">
    <property type="entry name" value="lambda repressor-like DNA-binding domains"/>
    <property type="match status" value="1"/>
</dbReference>
<evidence type="ECO:0000313" key="2">
    <source>
        <dbReference type="EMBL" id="MDT0411066.1"/>
    </source>
</evidence>
<reference evidence="3" key="1">
    <citation type="submission" date="2023-07" db="EMBL/GenBank/DDBJ databases">
        <title>30 novel species of actinomycetes from the DSMZ collection.</title>
        <authorList>
            <person name="Nouioui I."/>
        </authorList>
    </citation>
    <scope>NUCLEOTIDE SEQUENCE [LARGE SCALE GENOMIC DNA]</scope>
    <source>
        <strain evidence="3">DSM 41979</strain>
    </source>
</reference>
<dbReference type="InterPro" id="IPR043917">
    <property type="entry name" value="DUF5753"/>
</dbReference>
<dbReference type="RefSeq" id="WP_010269436.1">
    <property type="nucleotide sequence ID" value="NZ_JAVRET010000042.1"/>
</dbReference>
<dbReference type="InterPro" id="IPR010982">
    <property type="entry name" value="Lambda_DNA-bd_dom_sf"/>
</dbReference>
<keyword evidence="3" id="KW-1185">Reference proteome</keyword>
<protein>
    <submittedName>
        <fullName evidence="2">Helix-turn-helix transcriptional regulator</fullName>
    </submittedName>
</protein>
<accession>A0ABU2R2Z0</accession>
<dbReference type="SMART" id="SM00530">
    <property type="entry name" value="HTH_XRE"/>
    <property type="match status" value="1"/>
</dbReference>
<dbReference type="Gene3D" id="1.10.260.40">
    <property type="entry name" value="lambda repressor-like DNA-binding domains"/>
    <property type="match status" value="1"/>
</dbReference>
<name>A0ABU2R2Z0_9ACTN</name>
<dbReference type="InterPro" id="IPR001387">
    <property type="entry name" value="Cro/C1-type_HTH"/>
</dbReference>
<evidence type="ECO:0000313" key="3">
    <source>
        <dbReference type="Proteomes" id="UP001183610"/>
    </source>
</evidence>
<dbReference type="EMBL" id="JAVRET010000042">
    <property type="protein sequence ID" value="MDT0411066.1"/>
    <property type="molecule type" value="Genomic_DNA"/>
</dbReference>
<sequence length="275" mass="30339">MTDIGERPAEPTQGIWAFRFDVQKLRKRLGLTQRAFAKLLHYSQAQVAKVEAGKAPPTMAFAAAMDRAADTGEVYQDILNRMLREAALPEWFGPFIELERQATAITDYSATFVMGMLQTPEYAEAVFRAAQPRETNEQIGERVRERMKRADQLRRSSLTSLWVVIHEGVLRTQVGGLVVMQKQIDYLSQIAQLPQVTLQVLPFSAGAPPSHVPFTMLAVKGTSPDAVYSETPMGGQVDYSPVAVKLAAASCDRLRMAAANEQESAEILRSIAKGA</sequence>
<comment type="caution">
    <text evidence="2">The sequence shown here is derived from an EMBL/GenBank/DDBJ whole genome shotgun (WGS) entry which is preliminary data.</text>
</comment>
<evidence type="ECO:0000259" key="1">
    <source>
        <dbReference type="PROSITE" id="PS50943"/>
    </source>
</evidence>